<evidence type="ECO:0000256" key="2">
    <source>
        <dbReference type="ARBA" id="ARBA00022967"/>
    </source>
</evidence>
<protein>
    <recommendedName>
        <fullName evidence="8">Na(+)-translocating NADH-quinone reductase subunit A</fullName>
        <shortName evidence="8">Na(+)-NQR subunit A</shortName>
        <shortName evidence="8">Na(+)-translocating NQR subunit A</shortName>
        <ecNumber evidence="8">7.2.1.1</ecNumber>
    </recommendedName>
    <alternativeName>
        <fullName evidence="8">NQR complex subunit A</fullName>
    </alternativeName>
    <alternativeName>
        <fullName evidence="8">NQR-1 subunit A</fullName>
    </alternativeName>
</protein>
<dbReference type="Proteomes" id="UP001225378">
    <property type="component" value="Chromosome"/>
</dbReference>
<comment type="function">
    <text evidence="8">NQR complex catalyzes the reduction of ubiquinone-1 to ubiquinol by two successive reactions, coupled with the transport of Na(+) ions from the cytoplasm to the periplasm. NqrA to NqrE are probably involved in the second step, the conversion of ubisemiquinone to ubiquinol.</text>
</comment>
<keyword evidence="4 8" id="KW-0915">Sodium</keyword>
<dbReference type="Pfam" id="PF24836">
    <property type="entry name" value="NQRA_2nd"/>
    <property type="match status" value="1"/>
</dbReference>
<comment type="similarity">
    <text evidence="8">Belongs to the NqrA family.</text>
</comment>
<evidence type="ECO:0000256" key="3">
    <source>
        <dbReference type="ARBA" id="ARBA00023027"/>
    </source>
</evidence>
<feature type="domain" description="NqrA N-terminal barrel-sandwich hybrid" evidence="9">
    <location>
        <begin position="2"/>
        <end position="94"/>
    </location>
</feature>
<dbReference type="KEGG" id="mech:Q9L42_005635"/>
<sequence length="452" mass="49129">MIKIKQGLDLPITGRPEQIIKAAAPPTSVALLGIDYAGLKPHLEVQESDTVRKGQVLFSDKRFPSVIYTSPGTGTVTAINRGERRALLSVVIELTDSDEQVQFQSYSDAEIATLPRQTVIEQLLASGQWTALRSRPFDKVADPEIVPHSIFITAIDSNPLAPAIAPILQGHEQDLLNGLRLLSTLTDGKLFLCKAPETHLPDIDLAKLVIEDFSGPHPAGNAGTHIHFLDPVSLDKTVCHVGLQDVIAIGKLFSSGNLYTDRVVALAGPSALNPRLIKTRVGAGLEDLCAGELIDGEQRIISGSVLSGHTASGATAYLGRFHQQVSLLPEDRKRQFLGWLGPGLNRHSVKPVFLSRFLPDTRFDFTTAKNGEVRAILPSGNFEKIMPLDIMPLFLLRALAVEDIEEAEALGCLELAEEDLALCAYVCPSKLEFGPLLRKNLDLIEAQSREET</sequence>
<organism evidence="12 13">
    <name type="scientific">Methylomarinum roseum</name>
    <dbReference type="NCBI Taxonomy" id="3067653"/>
    <lineage>
        <taxon>Bacteria</taxon>
        <taxon>Pseudomonadati</taxon>
        <taxon>Pseudomonadota</taxon>
        <taxon>Gammaproteobacteria</taxon>
        <taxon>Methylococcales</taxon>
        <taxon>Methylococcaceae</taxon>
        <taxon>Methylomarinum</taxon>
    </lineage>
</organism>
<dbReference type="EC" id="7.2.1.1" evidence="8"/>
<keyword evidence="3 8" id="KW-0520">NAD</keyword>
<proteinExistence type="inferred from homology"/>
<gene>
    <name evidence="8" type="primary">nqrA</name>
    <name evidence="12" type="ORF">Q9L42_005635</name>
</gene>
<dbReference type="PANTHER" id="PTHR37839:SF1">
    <property type="entry name" value="NA(+)-TRANSLOCATING NADH-QUINONE REDUCTASE SUBUNIT A"/>
    <property type="match status" value="1"/>
</dbReference>
<keyword evidence="6 8" id="KW-0830">Ubiquinone</keyword>
<dbReference type="NCBIfam" id="TIGR01936">
    <property type="entry name" value="nqrA"/>
    <property type="match status" value="1"/>
</dbReference>
<evidence type="ECO:0000313" key="12">
    <source>
        <dbReference type="EMBL" id="XBS21604.1"/>
    </source>
</evidence>
<dbReference type="HAMAP" id="MF_00425">
    <property type="entry name" value="NqrA"/>
    <property type="match status" value="1"/>
</dbReference>
<dbReference type="InterPro" id="IPR022615">
    <property type="entry name" value="NqrA_C_domain"/>
</dbReference>
<evidence type="ECO:0000259" key="11">
    <source>
        <dbReference type="Pfam" id="PF24836"/>
    </source>
</evidence>
<accession>A0AAU7NX84</accession>
<evidence type="ECO:0000256" key="6">
    <source>
        <dbReference type="ARBA" id="ARBA00023075"/>
    </source>
</evidence>
<evidence type="ECO:0000259" key="10">
    <source>
        <dbReference type="Pfam" id="PF11973"/>
    </source>
</evidence>
<dbReference type="NCBIfam" id="NF003759">
    <property type="entry name" value="PRK05352.1-2"/>
    <property type="match status" value="1"/>
</dbReference>
<keyword evidence="2 8" id="KW-1278">Translocase</keyword>
<dbReference type="RefSeq" id="WP_305909408.1">
    <property type="nucleotide sequence ID" value="NZ_CP157743.1"/>
</dbReference>
<dbReference type="InterPro" id="IPR056147">
    <property type="entry name" value="NQRA_N"/>
</dbReference>
<comment type="subunit">
    <text evidence="8">Composed of six subunits; NqrA, NqrB, NqrC, NqrD, NqrE and NqrF.</text>
</comment>
<dbReference type="PANTHER" id="PTHR37839">
    <property type="entry name" value="NA(+)-TRANSLOCATING NADH-QUINONE REDUCTASE SUBUNIT A"/>
    <property type="match status" value="1"/>
</dbReference>
<feature type="domain" description="NqrA second alpha/beta" evidence="11">
    <location>
        <begin position="115"/>
        <end position="258"/>
    </location>
</feature>
<evidence type="ECO:0000256" key="5">
    <source>
        <dbReference type="ARBA" id="ARBA00023065"/>
    </source>
</evidence>
<dbReference type="InterPro" id="IPR056148">
    <property type="entry name" value="NQRA_2nd"/>
</dbReference>
<keyword evidence="5 8" id="KW-0406">Ion transport</keyword>
<feature type="domain" description="Na(+)-translocating NADH-quinone reductase subunit A C-terminal" evidence="10">
    <location>
        <begin position="263"/>
        <end position="312"/>
    </location>
</feature>
<name>A0AAU7NX84_9GAMM</name>
<dbReference type="InterPro" id="IPR008703">
    <property type="entry name" value="NqrA"/>
</dbReference>
<keyword evidence="1 8" id="KW-0813">Transport</keyword>
<dbReference type="GO" id="GO:0016655">
    <property type="term" value="F:oxidoreductase activity, acting on NAD(P)H, quinone or similar compound as acceptor"/>
    <property type="evidence" value="ECO:0007669"/>
    <property type="project" value="UniProtKB-UniRule"/>
</dbReference>
<reference evidence="12 13" key="1">
    <citation type="journal article" date="2024" name="Microbiology">
        <title>Methylomarinum rosea sp. nov., a novel halophilic methanotrophic bacterium from the hypersaline Lake Elton.</title>
        <authorList>
            <person name="Suleimanov R.Z."/>
            <person name="Oshkin I.Y."/>
            <person name="Danilova O.V."/>
            <person name="Suzina N.E."/>
            <person name="Dedysh S.N."/>
        </authorList>
    </citation>
    <scope>NUCLEOTIDE SEQUENCE [LARGE SCALE GENOMIC DNA]</scope>
    <source>
        <strain evidence="12 13">Ch1-1</strain>
    </source>
</reference>
<evidence type="ECO:0000313" key="13">
    <source>
        <dbReference type="Proteomes" id="UP001225378"/>
    </source>
</evidence>
<evidence type="ECO:0000256" key="7">
    <source>
        <dbReference type="ARBA" id="ARBA00023201"/>
    </source>
</evidence>
<keyword evidence="13" id="KW-1185">Reference proteome</keyword>
<dbReference type="GO" id="GO:0006814">
    <property type="term" value="P:sodium ion transport"/>
    <property type="evidence" value="ECO:0007669"/>
    <property type="project" value="UniProtKB-UniRule"/>
</dbReference>
<comment type="catalytic activity">
    <reaction evidence="8">
        <text>a ubiquinone + n Na(+)(in) + NADH + H(+) = a ubiquinol + n Na(+)(out) + NAD(+)</text>
        <dbReference type="Rhea" id="RHEA:47748"/>
        <dbReference type="Rhea" id="RHEA-COMP:9565"/>
        <dbReference type="Rhea" id="RHEA-COMP:9566"/>
        <dbReference type="ChEBI" id="CHEBI:15378"/>
        <dbReference type="ChEBI" id="CHEBI:16389"/>
        <dbReference type="ChEBI" id="CHEBI:17976"/>
        <dbReference type="ChEBI" id="CHEBI:29101"/>
        <dbReference type="ChEBI" id="CHEBI:57540"/>
        <dbReference type="ChEBI" id="CHEBI:57945"/>
        <dbReference type="EC" id="7.2.1.1"/>
    </reaction>
</comment>
<evidence type="ECO:0000256" key="4">
    <source>
        <dbReference type="ARBA" id="ARBA00023053"/>
    </source>
</evidence>
<dbReference type="Pfam" id="PF05896">
    <property type="entry name" value="NQRA_N"/>
    <property type="match status" value="1"/>
</dbReference>
<evidence type="ECO:0000256" key="1">
    <source>
        <dbReference type="ARBA" id="ARBA00022448"/>
    </source>
</evidence>
<dbReference type="Pfam" id="PF11973">
    <property type="entry name" value="NQRA_SLBB"/>
    <property type="match status" value="1"/>
</dbReference>
<dbReference type="EMBL" id="CP157743">
    <property type="protein sequence ID" value="XBS21604.1"/>
    <property type="molecule type" value="Genomic_DNA"/>
</dbReference>
<evidence type="ECO:0000256" key="8">
    <source>
        <dbReference type="HAMAP-Rule" id="MF_00425"/>
    </source>
</evidence>
<keyword evidence="7 8" id="KW-0739">Sodium transport</keyword>
<dbReference type="AlphaFoldDB" id="A0AAU7NX84"/>
<evidence type="ECO:0000259" key="9">
    <source>
        <dbReference type="Pfam" id="PF05896"/>
    </source>
</evidence>